<keyword evidence="3 8" id="KW-0408">Iron</keyword>
<comment type="subcellular location">
    <subcellularLocation>
        <location evidence="8">Mitochondrion inner membrane</location>
    </subcellularLocation>
</comment>
<comment type="catalytic activity">
    <reaction evidence="7">
        <text>heme b + 2 H(+) = protoporphyrin IX + Fe(2+)</text>
        <dbReference type="Rhea" id="RHEA:22584"/>
        <dbReference type="ChEBI" id="CHEBI:15378"/>
        <dbReference type="ChEBI" id="CHEBI:29033"/>
        <dbReference type="ChEBI" id="CHEBI:57306"/>
        <dbReference type="ChEBI" id="CHEBI:60344"/>
        <dbReference type="EC" id="4.98.1.1"/>
    </reaction>
    <physiologicalReaction direction="right-to-left" evidence="7">
        <dbReference type="Rhea" id="RHEA:22586"/>
    </physiologicalReaction>
</comment>
<dbReference type="PROSITE" id="PS00534">
    <property type="entry name" value="FERROCHELATASE"/>
    <property type="match status" value="1"/>
</dbReference>
<evidence type="ECO:0000256" key="3">
    <source>
        <dbReference type="ARBA" id="ARBA00023004"/>
    </source>
</evidence>
<comment type="function">
    <text evidence="8">Catalyzes the ferrous insertion into protoporphyrin IX.</text>
</comment>
<keyword evidence="6 8" id="KW-0627">Porphyrin biosynthesis</keyword>
<keyword evidence="8" id="KW-0472">Membrane</keyword>
<comment type="similarity">
    <text evidence="2 8">Belongs to the ferrochelatase family.</text>
</comment>
<evidence type="ECO:0000256" key="1">
    <source>
        <dbReference type="ARBA" id="ARBA00004943"/>
    </source>
</evidence>
<dbReference type="GO" id="GO:0005743">
    <property type="term" value="C:mitochondrial inner membrane"/>
    <property type="evidence" value="ECO:0007669"/>
    <property type="project" value="UniProtKB-SubCell"/>
</dbReference>
<dbReference type="InterPro" id="IPR019772">
    <property type="entry name" value="Ferrochelatase_AS"/>
</dbReference>
<dbReference type="CDD" id="cd03411">
    <property type="entry name" value="Ferrochelatase_N"/>
    <property type="match status" value="1"/>
</dbReference>
<dbReference type="HAMAP" id="MF_00323">
    <property type="entry name" value="Ferrochelatase"/>
    <property type="match status" value="1"/>
</dbReference>
<dbReference type="InterPro" id="IPR033659">
    <property type="entry name" value="Ferrochelatase_N"/>
</dbReference>
<dbReference type="EC" id="4.98.1.1" evidence="8"/>
<dbReference type="NCBIfam" id="TIGR00109">
    <property type="entry name" value="hemH"/>
    <property type="match status" value="2"/>
</dbReference>
<evidence type="ECO:0000256" key="7">
    <source>
        <dbReference type="ARBA" id="ARBA00049915"/>
    </source>
</evidence>
<reference evidence="9" key="1">
    <citation type="submission" date="2016-01" db="EMBL/GenBank/DDBJ databases">
        <title>Reference transcriptome for the parasite Schistocephalus solidus: insights into the molecular evolution of parasitism.</title>
        <authorList>
            <person name="Hebert F.O."/>
            <person name="Grambauer S."/>
            <person name="Barber I."/>
            <person name="Landry C.R."/>
            <person name="Aubin-Horth N."/>
        </authorList>
    </citation>
    <scope>NUCLEOTIDE SEQUENCE</scope>
</reference>
<keyword evidence="8" id="KW-0496">Mitochondrion</keyword>
<dbReference type="UniPathway" id="UPA00252">
    <property type="reaction ID" value="UER00325"/>
</dbReference>
<sequence>ARGLCSASNNPKTGILMLNMGGPETSNDVYQFLLRLFSDKEILAIPFQRLLAPWVAKRRTPKLQERYEEIGGGSPLGRWTVCQGKALVRILDTISPESAPHKFYLGFRYVHPLTEEAINAIERDGVERVVAFSQYPQYSCTVSGSSINSIAVHYSRPERGGLAGIDTIEPPLSLQGSEPSRPIPVWSFLDRWPTAPHAVKFFAEGIRNELARMPDLKDQQEAVVLFSAHSIPMSVVNRGDPYIQEVGATVHAVMQELDFALPYRLVWQSKVGPAAWMGQNTASAIRGLARIGRKHAIIVPITFTSDHIETLHDMDIEFCARIAKEAGMISVRRAAAPNDNAMFVQGLAELVRAHLLEGQVASRQFFLRCPSCTNDRCSKARLFLAGETDRLAAWTNAQSFRLPSGAKATYRKFSPSV</sequence>
<dbReference type="Pfam" id="PF00762">
    <property type="entry name" value="Ferrochelatase"/>
    <property type="match status" value="1"/>
</dbReference>
<dbReference type="PANTHER" id="PTHR11108:SF1">
    <property type="entry name" value="FERROCHELATASE, MITOCHONDRIAL"/>
    <property type="match status" value="1"/>
</dbReference>
<dbReference type="GO" id="GO:0006783">
    <property type="term" value="P:heme biosynthetic process"/>
    <property type="evidence" value="ECO:0007669"/>
    <property type="project" value="UniProtKB-UniRule"/>
</dbReference>
<feature type="non-terminal residue" evidence="9">
    <location>
        <position position="1"/>
    </location>
</feature>
<gene>
    <name evidence="9" type="primary">HEMH</name>
    <name evidence="9" type="ORF">TR105503</name>
</gene>
<dbReference type="PANTHER" id="PTHR11108">
    <property type="entry name" value="FERROCHELATASE"/>
    <property type="match status" value="1"/>
</dbReference>
<dbReference type="GO" id="GO:0004325">
    <property type="term" value="F:ferrochelatase activity"/>
    <property type="evidence" value="ECO:0007669"/>
    <property type="project" value="UniProtKB-UniRule"/>
</dbReference>
<organism evidence="9">
    <name type="scientific">Schistocephalus solidus</name>
    <name type="common">Tapeworm</name>
    <dbReference type="NCBI Taxonomy" id="70667"/>
    <lineage>
        <taxon>Eukaryota</taxon>
        <taxon>Metazoa</taxon>
        <taxon>Spiralia</taxon>
        <taxon>Lophotrochozoa</taxon>
        <taxon>Platyhelminthes</taxon>
        <taxon>Cestoda</taxon>
        <taxon>Eucestoda</taxon>
        <taxon>Diphyllobothriidea</taxon>
        <taxon>Diphyllobothriidae</taxon>
        <taxon>Schistocephalus</taxon>
    </lineage>
</organism>
<evidence type="ECO:0000313" key="9">
    <source>
        <dbReference type="EMBL" id="JAP46636.1"/>
    </source>
</evidence>
<evidence type="ECO:0000256" key="8">
    <source>
        <dbReference type="RuleBase" id="RU000607"/>
    </source>
</evidence>
<keyword evidence="4 8" id="KW-0350">Heme biosynthesis</keyword>
<name>A0A0X3PHA8_SCHSO</name>
<dbReference type="Gene3D" id="3.40.50.1400">
    <property type="match status" value="2"/>
</dbReference>
<dbReference type="EMBL" id="GEEE01016589">
    <property type="protein sequence ID" value="JAP46636.1"/>
    <property type="molecule type" value="Transcribed_RNA"/>
</dbReference>
<evidence type="ECO:0000256" key="5">
    <source>
        <dbReference type="ARBA" id="ARBA00023239"/>
    </source>
</evidence>
<protein>
    <recommendedName>
        <fullName evidence="8">Ferrochelatase</fullName>
        <ecNumber evidence="8">4.98.1.1</ecNumber>
    </recommendedName>
</protein>
<dbReference type="InterPro" id="IPR001015">
    <property type="entry name" value="Ferrochelatase"/>
</dbReference>
<dbReference type="SUPFAM" id="SSF53800">
    <property type="entry name" value="Chelatase"/>
    <property type="match status" value="1"/>
</dbReference>
<dbReference type="CDD" id="cd00419">
    <property type="entry name" value="Ferrochelatase_C"/>
    <property type="match status" value="1"/>
</dbReference>
<evidence type="ECO:0000256" key="2">
    <source>
        <dbReference type="ARBA" id="ARBA00007718"/>
    </source>
</evidence>
<dbReference type="AlphaFoldDB" id="A0A0X3PHA8"/>
<comment type="pathway">
    <text evidence="1 8">Porphyrin-containing compound metabolism; protoheme biosynthesis; protoheme from protoporphyrin-IX: step 1/1.</text>
</comment>
<proteinExistence type="inferred from homology"/>
<keyword evidence="8" id="KW-0999">Mitochondrion inner membrane</keyword>
<accession>A0A0X3PHA8</accession>
<keyword evidence="5 8" id="KW-0456">Lyase</keyword>
<dbReference type="InterPro" id="IPR033644">
    <property type="entry name" value="Ferrochelatase_C"/>
</dbReference>
<evidence type="ECO:0000256" key="6">
    <source>
        <dbReference type="ARBA" id="ARBA00023244"/>
    </source>
</evidence>
<evidence type="ECO:0000256" key="4">
    <source>
        <dbReference type="ARBA" id="ARBA00023133"/>
    </source>
</evidence>